<comment type="caution">
    <text evidence="2">The sequence shown here is derived from an EMBL/GenBank/DDBJ whole genome shotgun (WGS) entry which is preliminary data.</text>
</comment>
<organism evidence="2 3">
    <name type="scientific">Fasciolopsis buskii</name>
    <dbReference type="NCBI Taxonomy" id="27845"/>
    <lineage>
        <taxon>Eukaryota</taxon>
        <taxon>Metazoa</taxon>
        <taxon>Spiralia</taxon>
        <taxon>Lophotrochozoa</taxon>
        <taxon>Platyhelminthes</taxon>
        <taxon>Trematoda</taxon>
        <taxon>Digenea</taxon>
        <taxon>Plagiorchiida</taxon>
        <taxon>Echinostomata</taxon>
        <taxon>Echinostomatoidea</taxon>
        <taxon>Fasciolidae</taxon>
        <taxon>Fasciolopsis</taxon>
    </lineage>
</organism>
<evidence type="ECO:0000313" key="2">
    <source>
        <dbReference type="EMBL" id="KAA0195656.1"/>
    </source>
</evidence>
<protein>
    <submittedName>
        <fullName evidence="2">Uncharacterized protein</fullName>
    </submittedName>
</protein>
<evidence type="ECO:0000313" key="3">
    <source>
        <dbReference type="Proteomes" id="UP000728185"/>
    </source>
</evidence>
<evidence type="ECO:0000256" key="1">
    <source>
        <dbReference type="SAM" id="MobiDB-lite"/>
    </source>
</evidence>
<feature type="region of interest" description="Disordered" evidence="1">
    <location>
        <begin position="1"/>
        <end position="26"/>
    </location>
</feature>
<feature type="region of interest" description="Disordered" evidence="1">
    <location>
        <begin position="86"/>
        <end position="120"/>
    </location>
</feature>
<sequence length="150" mass="16490">MIKVSDPVPVPGFEWSKRSASSGSLNDPITVTDAGVNSAVNGPGKDVSYDGNGADGLSVVSGERTFSRTSRKAFTLSAVQTWRRKRYRRRRSRKNLFPGPAARRPDDDDGPDHRSNSDTVNLSHGCFAHQYHPCDHPGRRCDDSCSCRQV</sequence>
<proteinExistence type="predicted"/>
<accession>A0A8E0VIK0</accession>
<feature type="non-terminal residue" evidence="2">
    <location>
        <position position="1"/>
    </location>
</feature>
<dbReference type="EMBL" id="LUCM01003537">
    <property type="protein sequence ID" value="KAA0195656.1"/>
    <property type="molecule type" value="Genomic_DNA"/>
</dbReference>
<dbReference type="Proteomes" id="UP000728185">
    <property type="component" value="Unassembled WGS sequence"/>
</dbReference>
<reference evidence="2" key="1">
    <citation type="submission" date="2019-05" db="EMBL/GenBank/DDBJ databases">
        <title>Annotation for the trematode Fasciolopsis buski.</title>
        <authorList>
            <person name="Choi Y.-J."/>
        </authorList>
    </citation>
    <scope>NUCLEOTIDE SEQUENCE</scope>
    <source>
        <strain evidence="2">HT</strain>
        <tissue evidence="2">Whole worm</tissue>
    </source>
</reference>
<name>A0A8E0VIK0_9TREM</name>
<gene>
    <name evidence="2" type="ORF">FBUS_11447</name>
</gene>
<feature type="compositionally biased region" description="Basic and acidic residues" evidence="1">
    <location>
        <begin position="103"/>
        <end position="116"/>
    </location>
</feature>
<keyword evidence="3" id="KW-1185">Reference proteome</keyword>
<dbReference type="AlphaFoldDB" id="A0A8E0VIK0"/>